<dbReference type="SUPFAM" id="SSF141868">
    <property type="entry name" value="EAL domain-like"/>
    <property type="match status" value="1"/>
</dbReference>
<dbReference type="Gene3D" id="3.20.20.450">
    <property type="entry name" value="EAL domain"/>
    <property type="match status" value="1"/>
</dbReference>
<evidence type="ECO:0000313" key="2">
    <source>
        <dbReference type="EMBL" id="VYU60069.1"/>
    </source>
</evidence>
<feature type="domain" description="EAL" evidence="1">
    <location>
        <begin position="12"/>
        <end position="223"/>
    </location>
</feature>
<name>A0A6N3G8N2_9ENTR</name>
<proteinExistence type="predicted"/>
<sequence>MIVSLDDTYRCELVLQPARNAQGALVGAEIVANFVGVASNVRAPAELILPRLNAAERIKLFSEQLALLESCQLFFLQHQLIAWINISGPVIEALLTDSQLAESVAKFPFLEFTINENYPDLNKGAENRLLALFSERYPLVLANFGSGAASTKAIFDGLFCRVALDKNFVHHRLTSASFEPFMRVILSQLAPYCRSVMIAGIDDETAFKRVAAYPFSAMQGNLWPAVTAAAITSLVH</sequence>
<evidence type="ECO:0000259" key="1">
    <source>
        <dbReference type="Pfam" id="PF00563"/>
    </source>
</evidence>
<dbReference type="AlphaFoldDB" id="A0A6N3G8N2"/>
<reference evidence="2" key="1">
    <citation type="submission" date="2019-11" db="EMBL/GenBank/DDBJ databases">
        <authorList>
            <person name="Feng L."/>
        </authorList>
    </citation>
    <scope>NUCLEOTIDE SEQUENCE</scope>
    <source>
        <strain evidence="2">EMassiliensisLFYP7</strain>
    </source>
</reference>
<dbReference type="InterPro" id="IPR001633">
    <property type="entry name" value="EAL_dom"/>
</dbReference>
<dbReference type="EMBL" id="CACRTZ010000033">
    <property type="protein sequence ID" value="VYU60069.1"/>
    <property type="molecule type" value="Genomic_DNA"/>
</dbReference>
<dbReference type="RefSeq" id="WP_156566626.1">
    <property type="nucleotide sequence ID" value="NZ_CACRTZ010000033.1"/>
</dbReference>
<protein>
    <submittedName>
        <fullName evidence="2">Anti-FlhC(2)FlhD(4) factor YdiV</fullName>
    </submittedName>
</protein>
<accession>A0A6N3G8N2</accession>
<dbReference type="Pfam" id="PF00563">
    <property type="entry name" value="EAL"/>
    <property type="match status" value="1"/>
</dbReference>
<dbReference type="InterPro" id="IPR035919">
    <property type="entry name" value="EAL_sf"/>
</dbReference>
<gene>
    <name evidence="2" type="primary">ydiV</name>
    <name evidence="2" type="ORF">EMLFYP7_03027</name>
</gene>
<organism evidence="2">
    <name type="scientific">Phytobacter massiliensis</name>
    <dbReference type="NCBI Taxonomy" id="1485952"/>
    <lineage>
        <taxon>Bacteria</taxon>
        <taxon>Pseudomonadati</taxon>
        <taxon>Pseudomonadota</taxon>
        <taxon>Gammaproteobacteria</taxon>
        <taxon>Enterobacterales</taxon>
        <taxon>Enterobacteriaceae</taxon>
        <taxon>Phytobacter</taxon>
    </lineage>
</organism>